<dbReference type="InterPro" id="IPR050237">
    <property type="entry name" value="ATP-dep_AMP-bd_enzyme"/>
</dbReference>
<keyword evidence="3" id="KW-0436">Ligase</keyword>
<organism evidence="3 4">
    <name type="scientific">Ramlibacter pallidus</name>
    <dbReference type="NCBI Taxonomy" id="2780087"/>
    <lineage>
        <taxon>Bacteria</taxon>
        <taxon>Pseudomonadati</taxon>
        <taxon>Pseudomonadota</taxon>
        <taxon>Betaproteobacteria</taxon>
        <taxon>Burkholderiales</taxon>
        <taxon>Comamonadaceae</taxon>
        <taxon>Ramlibacter</taxon>
    </lineage>
</organism>
<dbReference type="InterPro" id="IPR000873">
    <property type="entry name" value="AMP-dep_synth/lig_dom"/>
</dbReference>
<dbReference type="Pfam" id="PF13193">
    <property type="entry name" value="AMP-binding_C"/>
    <property type="match status" value="1"/>
</dbReference>
<feature type="domain" description="AMP-dependent synthetase/ligase" evidence="1">
    <location>
        <begin position="12"/>
        <end position="339"/>
    </location>
</feature>
<proteinExistence type="predicted"/>
<dbReference type="InterPro" id="IPR045851">
    <property type="entry name" value="AMP-bd_C_sf"/>
</dbReference>
<dbReference type="PANTHER" id="PTHR43767:SF1">
    <property type="entry name" value="NONRIBOSOMAL PEPTIDE SYNTHASE PES1 (EUROFUNG)-RELATED"/>
    <property type="match status" value="1"/>
</dbReference>
<dbReference type="InterPro" id="IPR042099">
    <property type="entry name" value="ANL_N_sf"/>
</dbReference>
<reference evidence="3 4" key="1">
    <citation type="submission" date="2020-10" db="EMBL/GenBank/DDBJ databases">
        <title>Ramlibacter sp. HM2 16S ribosomal RNA gene Genome sequencing and assembly.</title>
        <authorList>
            <person name="Kang M."/>
        </authorList>
    </citation>
    <scope>NUCLEOTIDE SEQUENCE [LARGE SCALE GENOMIC DNA]</scope>
    <source>
        <strain evidence="3 4">HM2</strain>
    </source>
</reference>
<dbReference type="GO" id="GO:0016874">
    <property type="term" value="F:ligase activity"/>
    <property type="evidence" value="ECO:0007669"/>
    <property type="project" value="UniProtKB-KW"/>
</dbReference>
<dbReference type="InterPro" id="IPR020845">
    <property type="entry name" value="AMP-binding_CS"/>
</dbReference>
<evidence type="ECO:0000259" key="2">
    <source>
        <dbReference type="Pfam" id="PF13193"/>
    </source>
</evidence>
<evidence type="ECO:0000313" key="4">
    <source>
        <dbReference type="Proteomes" id="UP000806285"/>
    </source>
</evidence>
<gene>
    <name evidence="3" type="ORF">IM787_20155</name>
</gene>
<dbReference type="PANTHER" id="PTHR43767">
    <property type="entry name" value="LONG-CHAIN-FATTY-ACID--COA LIGASE"/>
    <property type="match status" value="1"/>
</dbReference>
<keyword evidence="4" id="KW-1185">Reference proteome</keyword>
<dbReference type="SUPFAM" id="SSF56801">
    <property type="entry name" value="Acetyl-CoA synthetase-like"/>
    <property type="match status" value="1"/>
</dbReference>
<dbReference type="Gene3D" id="3.40.50.12780">
    <property type="entry name" value="N-terminal domain of ligase-like"/>
    <property type="match status" value="1"/>
</dbReference>
<feature type="domain" description="AMP-binding enzyme C-terminal" evidence="2">
    <location>
        <begin position="390"/>
        <end position="462"/>
    </location>
</feature>
<dbReference type="Gene3D" id="3.30.300.30">
    <property type="match status" value="1"/>
</dbReference>
<dbReference type="Pfam" id="PF00501">
    <property type="entry name" value="AMP-binding"/>
    <property type="match status" value="1"/>
</dbReference>
<dbReference type="Proteomes" id="UP000806285">
    <property type="component" value="Unassembled WGS sequence"/>
</dbReference>
<sequence length="475" mass="50392">MRAPPSTLEVVEARAWSEPQRPALYEGGVQLGYGQLANQLLQCAQHLRTLGVRRGERVAVAGPGFGIQIVVLLACEAIGAVTASFEAHEDTDASELFKHVDWVFSALPQDVPPGVRFVRLDAALARRLAQPFAAEMPRWEPAGFDEPQRLTRTSGSTGASKFMLLRRQAQESWIHPILDVAGYDPGTRLLLLGPLVANAIYGRASDCLREGGLVMVGEGRDIGRLQPTHVYGLPLQLELLLAQLPAGYVAPHPVKVTTMGGFAPPQLRQRARAVFHTEPGSRYGSNEAHIICVDLDAEGAGVLCPGVEVRILGPGGDALPTGQPGVIAVRTPAMADGYLGRPEESAAAFRDGWFVSGDFGALVGPRRLQLLGRTDELLNLGGVKVPTVRVEDALREQPAFQDVAVLGGSFAGGATLGIAAVLAPAAAAEDVLQAVRSVFGPDAAEAVRVLRVPALPRLPSGKVDRPALLEALRRA</sequence>
<evidence type="ECO:0000313" key="3">
    <source>
        <dbReference type="EMBL" id="MBE7369888.1"/>
    </source>
</evidence>
<protein>
    <submittedName>
        <fullName evidence="3">Acyl--CoA ligase</fullName>
    </submittedName>
</protein>
<dbReference type="RefSeq" id="WP_193678518.1">
    <property type="nucleotide sequence ID" value="NZ_JADDIV010000006.1"/>
</dbReference>
<name>A0ABR9S8R1_9BURK</name>
<dbReference type="PROSITE" id="PS00455">
    <property type="entry name" value="AMP_BINDING"/>
    <property type="match status" value="1"/>
</dbReference>
<evidence type="ECO:0000259" key="1">
    <source>
        <dbReference type="Pfam" id="PF00501"/>
    </source>
</evidence>
<accession>A0ABR9S8R1</accession>
<comment type="caution">
    <text evidence="3">The sequence shown here is derived from an EMBL/GenBank/DDBJ whole genome shotgun (WGS) entry which is preliminary data.</text>
</comment>
<dbReference type="EMBL" id="JADDIV010000006">
    <property type="protein sequence ID" value="MBE7369888.1"/>
    <property type="molecule type" value="Genomic_DNA"/>
</dbReference>
<dbReference type="InterPro" id="IPR025110">
    <property type="entry name" value="AMP-bd_C"/>
</dbReference>